<sequence length="297" mass="32636">MFLVAVRACTARACMGFVKMLSRKHIEDYVEFVAQSLESQIKQAEASKYLRAPRSGVMQCVRAARTRRLAYATCYVGPALVAHSNRCLAAGLTDIDSSRMVLATYCLDIIDVYSALDTKPSASDREAWRGRIWTQRANGSEQGGEHGTGFLPGPFMSAHGVPPFAINALPSLQGRRWRAALNGRCATSSIRSPTGTLRARRTRSASVRCRRQVRTFAQQRGALLRCRVLSSFHAATGLLARGRRDGLLRANKAVDEEQFEVSAFARFLAQCRHWFGGIAGTQDEIVGTPSHTSSLVK</sequence>
<evidence type="ECO:0000313" key="1">
    <source>
        <dbReference type="EMBL" id="KAI0026546.1"/>
    </source>
</evidence>
<dbReference type="EMBL" id="MU274416">
    <property type="protein sequence ID" value="KAI0026546.1"/>
    <property type="molecule type" value="Genomic_DNA"/>
</dbReference>
<evidence type="ECO:0000313" key="2">
    <source>
        <dbReference type="Proteomes" id="UP000814128"/>
    </source>
</evidence>
<name>A0ACB8Q481_9AGAM</name>
<reference evidence="1" key="1">
    <citation type="submission" date="2021-02" db="EMBL/GenBank/DDBJ databases">
        <authorList>
            <consortium name="DOE Joint Genome Institute"/>
            <person name="Ahrendt S."/>
            <person name="Looney B.P."/>
            <person name="Miyauchi S."/>
            <person name="Morin E."/>
            <person name="Drula E."/>
            <person name="Courty P.E."/>
            <person name="Chicoki N."/>
            <person name="Fauchery L."/>
            <person name="Kohler A."/>
            <person name="Kuo A."/>
            <person name="Labutti K."/>
            <person name="Pangilinan J."/>
            <person name="Lipzen A."/>
            <person name="Riley R."/>
            <person name="Andreopoulos W."/>
            <person name="He G."/>
            <person name="Johnson J."/>
            <person name="Barry K.W."/>
            <person name="Grigoriev I.V."/>
            <person name="Nagy L."/>
            <person name="Hibbett D."/>
            <person name="Henrissat B."/>
            <person name="Matheny P.B."/>
            <person name="Labbe J."/>
            <person name="Martin F."/>
        </authorList>
    </citation>
    <scope>NUCLEOTIDE SEQUENCE</scope>
    <source>
        <strain evidence="1">EC-137</strain>
    </source>
</reference>
<proteinExistence type="predicted"/>
<dbReference type="Proteomes" id="UP000814128">
    <property type="component" value="Unassembled WGS sequence"/>
</dbReference>
<comment type="caution">
    <text evidence="1">The sequence shown here is derived from an EMBL/GenBank/DDBJ whole genome shotgun (WGS) entry which is preliminary data.</text>
</comment>
<keyword evidence="2" id="KW-1185">Reference proteome</keyword>
<accession>A0ACB8Q481</accession>
<gene>
    <name evidence="1" type="ORF">K488DRAFT_75264</name>
</gene>
<organism evidence="1 2">
    <name type="scientific">Vararia minispora EC-137</name>
    <dbReference type="NCBI Taxonomy" id="1314806"/>
    <lineage>
        <taxon>Eukaryota</taxon>
        <taxon>Fungi</taxon>
        <taxon>Dikarya</taxon>
        <taxon>Basidiomycota</taxon>
        <taxon>Agaricomycotina</taxon>
        <taxon>Agaricomycetes</taxon>
        <taxon>Russulales</taxon>
        <taxon>Lachnocladiaceae</taxon>
        <taxon>Vararia</taxon>
    </lineage>
</organism>
<protein>
    <submittedName>
        <fullName evidence="1">Uncharacterized protein</fullName>
    </submittedName>
</protein>
<reference evidence="1" key="2">
    <citation type="journal article" date="2022" name="New Phytol.">
        <title>Evolutionary transition to the ectomycorrhizal habit in the genomes of a hyperdiverse lineage of mushroom-forming fungi.</title>
        <authorList>
            <person name="Looney B."/>
            <person name="Miyauchi S."/>
            <person name="Morin E."/>
            <person name="Drula E."/>
            <person name="Courty P.E."/>
            <person name="Kohler A."/>
            <person name="Kuo A."/>
            <person name="LaButti K."/>
            <person name="Pangilinan J."/>
            <person name="Lipzen A."/>
            <person name="Riley R."/>
            <person name="Andreopoulos W."/>
            <person name="He G."/>
            <person name="Johnson J."/>
            <person name="Nolan M."/>
            <person name="Tritt A."/>
            <person name="Barry K.W."/>
            <person name="Grigoriev I.V."/>
            <person name="Nagy L.G."/>
            <person name="Hibbett D."/>
            <person name="Henrissat B."/>
            <person name="Matheny P.B."/>
            <person name="Labbe J."/>
            <person name="Martin F.M."/>
        </authorList>
    </citation>
    <scope>NUCLEOTIDE SEQUENCE</scope>
    <source>
        <strain evidence="1">EC-137</strain>
    </source>
</reference>